<reference evidence="1" key="3">
    <citation type="submission" date="2011-03" db="EMBL/GenBank/DDBJ databases">
        <title>Annotation of Magnaporthe poae ATCC 64411.</title>
        <authorList>
            <person name="Ma L.-J."/>
            <person name="Dead R."/>
            <person name="Young S.K."/>
            <person name="Zeng Q."/>
            <person name="Gargeya S."/>
            <person name="Fitzgerald M."/>
            <person name="Haas B."/>
            <person name="Abouelleil A."/>
            <person name="Alvarado L."/>
            <person name="Arachchi H.M."/>
            <person name="Berlin A."/>
            <person name="Brown A."/>
            <person name="Chapman S.B."/>
            <person name="Chen Z."/>
            <person name="Dunbar C."/>
            <person name="Freedman E."/>
            <person name="Gearin G."/>
            <person name="Gellesch M."/>
            <person name="Goldberg J."/>
            <person name="Griggs A."/>
            <person name="Gujja S."/>
            <person name="Heiman D."/>
            <person name="Howarth C."/>
            <person name="Larson L."/>
            <person name="Lui A."/>
            <person name="MacDonald P.J.P."/>
            <person name="Mehta T."/>
            <person name="Montmayeur A."/>
            <person name="Murphy C."/>
            <person name="Neiman D."/>
            <person name="Pearson M."/>
            <person name="Priest M."/>
            <person name="Roberts A."/>
            <person name="Saif S."/>
            <person name="Shea T."/>
            <person name="Shenoy N."/>
            <person name="Sisk P."/>
            <person name="Stolte C."/>
            <person name="Sykes S."/>
            <person name="Yandava C."/>
            <person name="Wortman J."/>
            <person name="Nusbaum C."/>
            <person name="Birren B."/>
        </authorList>
    </citation>
    <scope>NUCLEOTIDE SEQUENCE</scope>
    <source>
        <strain evidence="1">ATCC 64411</strain>
    </source>
</reference>
<accession>A0A0C4E529</accession>
<evidence type="ECO:0000313" key="2">
    <source>
        <dbReference type="EnsemblFungi" id="MAPG_07587T0"/>
    </source>
</evidence>
<protein>
    <submittedName>
        <fullName evidence="1 2">Uncharacterized protein</fullName>
    </submittedName>
</protein>
<dbReference type="EnsemblFungi" id="MAPG_07587T0">
    <property type="protein sequence ID" value="MAPG_07587T0"/>
    <property type="gene ID" value="MAPG_07587"/>
</dbReference>
<gene>
    <name evidence="1" type="ORF">MAPG_07587</name>
</gene>
<evidence type="ECO:0000313" key="1">
    <source>
        <dbReference type="EMBL" id="KLU88602.1"/>
    </source>
</evidence>
<dbReference type="AlphaFoldDB" id="A0A0C4E529"/>
<reference evidence="2" key="5">
    <citation type="submission" date="2015-06" db="UniProtKB">
        <authorList>
            <consortium name="EnsemblFungi"/>
        </authorList>
    </citation>
    <scope>IDENTIFICATION</scope>
    <source>
        <strain evidence="2">ATCC 64411</strain>
    </source>
</reference>
<sequence>MSWQMIEQDVVIPGKDKEARRRCRFAVRGNAQFVRKQPVNSLRAAEPGTWAFRDELPSSEPRPPVVKTCAALVPGTTPPS</sequence>
<dbReference type="EMBL" id="GL876971">
    <property type="protein sequence ID" value="KLU88602.1"/>
    <property type="molecule type" value="Genomic_DNA"/>
</dbReference>
<evidence type="ECO:0000313" key="3">
    <source>
        <dbReference type="Proteomes" id="UP000011715"/>
    </source>
</evidence>
<dbReference type="Proteomes" id="UP000011715">
    <property type="component" value="Unassembled WGS sequence"/>
</dbReference>
<reference evidence="1" key="1">
    <citation type="submission" date="2010-05" db="EMBL/GenBank/DDBJ databases">
        <title>The Genome Sequence of Magnaporthe poae strain ATCC 64411.</title>
        <authorList>
            <consortium name="The Broad Institute Genome Sequencing Platform"/>
            <consortium name="Broad Institute Genome Sequencing Center for Infectious Disease"/>
            <person name="Ma L.-J."/>
            <person name="Dead R."/>
            <person name="Young S."/>
            <person name="Zeng Q."/>
            <person name="Koehrsen M."/>
            <person name="Alvarado L."/>
            <person name="Berlin A."/>
            <person name="Chapman S.B."/>
            <person name="Chen Z."/>
            <person name="Freedman E."/>
            <person name="Gellesch M."/>
            <person name="Goldberg J."/>
            <person name="Griggs A."/>
            <person name="Gujja S."/>
            <person name="Heilman E.R."/>
            <person name="Heiman D."/>
            <person name="Hepburn T."/>
            <person name="Howarth C."/>
            <person name="Jen D."/>
            <person name="Larson L."/>
            <person name="Mehta T."/>
            <person name="Neiman D."/>
            <person name="Pearson M."/>
            <person name="Roberts A."/>
            <person name="Saif S."/>
            <person name="Shea T."/>
            <person name="Shenoy N."/>
            <person name="Sisk P."/>
            <person name="Stolte C."/>
            <person name="Sykes S."/>
            <person name="Walk T."/>
            <person name="White J."/>
            <person name="Yandava C."/>
            <person name="Haas B."/>
            <person name="Nusbaum C."/>
            <person name="Birren B."/>
        </authorList>
    </citation>
    <scope>NUCLEOTIDE SEQUENCE</scope>
    <source>
        <strain evidence="1">ATCC 64411</strain>
    </source>
</reference>
<organism evidence="2 3">
    <name type="scientific">Magnaporthiopsis poae (strain ATCC 64411 / 73-15)</name>
    <name type="common">Kentucky bluegrass fungus</name>
    <name type="synonym">Magnaporthe poae</name>
    <dbReference type="NCBI Taxonomy" id="644358"/>
    <lineage>
        <taxon>Eukaryota</taxon>
        <taxon>Fungi</taxon>
        <taxon>Dikarya</taxon>
        <taxon>Ascomycota</taxon>
        <taxon>Pezizomycotina</taxon>
        <taxon>Sordariomycetes</taxon>
        <taxon>Sordariomycetidae</taxon>
        <taxon>Magnaporthales</taxon>
        <taxon>Magnaporthaceae</taxon>
        <taxon>Magnaporthiopsis</taxon>
    </lineage>
</organism>
<dbReference type="EMBL" id="ADBL01001838">
    <property type="status" value="NOT_ANNOTATED_CDS"/>
    <property type="molecule type" value="Genomic_DNA"/>
</dbReference>
<proteinExistence type="predicted"/>
<dbReference type="VEuPathDB" id="FungiDB:MAPG_07587"/>
<reference evidence="3" key="2">
    <citation type="submission" date="2010-05" db="EMBL/GenBank/DDBJ databases">
        <title>The genome sequence of Magnaporthe poae strain ATCC 64411.</title>
        <authorList>
            <person name="Ma L.-J."/>
            <person name="Dead R."/>
            <person name="Young S."/>
            <person name="Zeng Q."/>
            <person name="Koehrsen M."/>
            <person name="Alvarado L."/>
            <person name="Berlin A."/>
            <person name="Chapman S.B."/>
            <person name="Chen Z."/>
            <person name="Freedman E."/>
            <person name="Gellesch M."/>
            <person name="Goldberg J."/>
            <person name="Griggs A."/>
            <person name="Gujja S."/>
            <person name="Heilman E.R."/>
            <person name="Heiman D."/>
            <person name="Hepburn T."/>
            <person name="Howarth C."/>
            <person name="Jen D."/>
            <person name="Larson L."/>
            <person name="Mehta T."/>
            <person name="Neiman D."/>
            <person name="Pearson M."/>
            <person name="Roberts A."/>
            <person name="Saif S."/>
            <person name="Shea T."/>
            <person name="Shenoy N."/>
            <person name="Sisk P."/>
            <person name="Stolte C."/>
            <person name="Sykes S."/>
            <person name="Walk T."/>
            <person name="White J."/>
            <person name="Yandava C."/>
            <person name="Haas B."/>
            <person name="Nusbaum C."/>
            <person name="Birren B."/>
        </authorList>
    </citation>
    <scope>NUCLEOTIDE SEQUENCE [LARGE SCALE GENOMIC DNA]</scope>
    <source>
        <strain evidence="3">ATCC 64411 / 73-15</strain>
    </source>
</reference>
<reference evidence="2" key="4">
    <citation type="journal article" date="2015" name="G3 (Bethesda)">
        <title>Genome sequences of three phytopathogenic species of the Magnaporthaceae family of fungi.</title>
        <authorList>
            <person name="Okagaki L.H."/>
            <person name="Nunes C.C."/>
            <person name="Sailsbery J."/>
            <person name="Clay B."/>
            <person name="Brown D."/>
            <person name="John T."/>
            <person name="Oh Y."/>
            <person name="Young N."/>
            <person name="Fitzgerald M."/>
            <person name="Haas B.J."/>
            <person name="Zeng Q."/>
            <person name="Young S."/>
            <person name="Adiconis X."/>
            <person name="Fan L."/>
            <person name="Levin J.Z."/>
            <person name="Mitchell T.K."/>
            <person name="Okubara P.A."/>
            <person name="Farman M.L."/>
            <person name="Kohn L.M."/>
            <person name="Birren B."/>
            <person name="Ma L.-J."/>
            <person name="Dean R.A."/>
        </authorList>
    </citation>
    <scope>NUCLEOTIDE SEQUENCE</scope>
    <source>
        <strain evidence="2">ATCC 64411 / 73-15</strain>
    </source>
</reference>
<keyword evidence="3" id="KW-1185">Reference proteome</keyword>
<name>A0A0C4E529_MAGP6</name>